<feature type="coiled-coil region" evidence="1">
    <location>
        <begin position="384"/>
        <end position="418"/>
    </location>
</feature>
<keyword evidence="1" id="KW-0175">Coiled coil</keyword>
<name>A0A8S1KPG0_9CILI</name>
<feature type="coiled-coil region" evidence="1">
    <location>
        <begin position="220"/>
        <end position="255"/>
    </location>
</feature>
<proteinExistence type="predicted"/>
<comment type="caution">
    <text evidence="2">The sequence shown here is derived from an EMBL/GenBank/DDBJ whole genome shotgun (WGS) entry which is preliminary data.</text>
</comment>
<organism evidence="2 3">
    <name type="scientific">Paramecium sonneborni</name>
    <dbReference type="NCBI Taxonomy" id="65129"/>
    <lineage>
        <taxon>Eukaryota</taxon>
        <taxon>Sar</taxon>
        <taxon>Alveolata</taxon>
        <taxon>Ciliophora</taxon>
        <taxon>Intramacronucleata</taxon>
        <taxon>Oligohymenophorea</taxon>
        <taxon>Peniculida</taxon>
        <taxon>Parameciidae</taxon>
        <taxon>Paramecium</taxon>
    </lineage>
</organism>
<dbReference type="AlphaFoldDB" id="A0A8S1KPG0"/>
<keyword evidence="3" id="KW-1185">Reference proteome</keyword>
<dbReference type="EMBL" id="CAJJDN010000008">
    <property type="protein sequence ID" value="CAD8054786.1"/>
    <property type="molecule type" value="Genomic_DNA"/>
</dbReference>
<dbReference type="OrthoDB" id="291854at2759"/>
<evidence type="ECO:0000313" key="2">
    <source>
        <dbReference type="EMBL" id="CAD8054786.1"/>
    </source>
</evidence>
<dbReference type="Proteomes" id="UP000692954">
    <property type="component" value="Unassembled WGS sequence"/>
</dbReference>
<feature type="coiled-coil region" evidence="1">
    <location>
        <begin position="65"/>
        <end position="178"/>
    </location>
</feature>
<reference evidence="2" key="1">
    <citation type="submission" date="2021-01" db="EMBL/GenBank/DDBJ databases">
        <authorList>
            <consortium name="Genoscope - CEA"/>
            <person name="William W."/>
        </authorList>
    </citation>
    <scope>NUCLEOTIDE SEQUENCE</scope>
</reference>
<protein>
    <submittedName>
        <fullName evidence="2">Uncharacterized protein</fullName>
    </submittedName>
</protein>
<evidence type="ECO:0000256" key="1">
    <source>
        <dbReference type="SAM" id="Coils"/>
    </source>
</evidence>
<sequence length="1142" mass="135746">MSRKRPPSRFADAALLIVSNQKESEIQKDIKQQLYQVPQEEELNADYEELMKAQNLNKQWQQMKLEAEYQEQVIQKRKLQKIEEEQKRLATKLEELINQPSFDEYEEKNKLIALKRRIEQDYKDEVDKLKEQFLLAKEFDVEKIVRKKIEMEKLIEAQKKKNEEYAKIQLELEAIREVAEKKDISSKRMLENALNRKGIPQQLISERDKILLSNAILDDREEEQRQRDRIYEEVQQKLQQEKEKQKLETAEKLREINTKKFELNEQQERILKEKAFHKELQKKGLDFLTQIELGNAPPLEILKKNIIMDEEKLDEYRLNYNLNNIAKKNKRFLQDGVRRIAQIKEEQSNIDFQDRPYNGEIKQYLNTKNAESLFICRKIVDYIVDNALRKILERENRMHMLKQQRKDYNQKGKNLKRTQNYLIDREFLEEEADKIFARVMRKVQREAANEIAIVNLLAQSVALNIIVNSVKFERNTTNPIDQIKKLYYDLRGENMEKNITDLKFNFKNKNEIQWNKVKKGKKNYNTDELLKIMREKKQLKQLDKEEDKKDIKQDEEIDESDINILDPEEFQCVPTLGLEKIKAYEIQYWEKVTFVHQTFKNHYSNIKASITHLVLSPFKDMLIIGMSNGEVALYDTSSGPAIISGIVPSFTKQKITDVQFGMDNVGHLLILDESGLIRVCYMGYNLKVNIPKEQLKGIEQLPEGYQPMFYVQYFTLNNDFLARNKKQDERKQILTYSIFHPSITFSCLQPTLMVGSNNGTIMKYNSNVDMFNGQNYKFPIHNILNTRIIVNEDEQFPNENFLDLQIQEEHEGKNPHVFREFFENHRQEIVYIGFLEEPEKILTIDKGGYVNLWEYDTGYYDLRKRSFRPKSKYKIQMTETQFTPDSTERKKYFPDENTENEVQEGYQKYAELFNTPDEWIKLSEKPLKDGVNELIICYNELPQDGDTEIFEIIRVNHATKQMIEGYTQDYKATESEGFIALAKPSLVNKYIYLEIIKPHIINPDIFQIEFLAINTQNFKLKKLRPFIEASTDRVEFDIVDNYYPFMVSYLFVHLPQGIYIISLATGTIVKQLLEHIQHVRVSFPQREYIPKSIQVIENEAMFFTYDNCNGCWKLQIQDDNDDNESMALYDNYRLEYEKLFLQ</sequence>
<gene>
    <name evidence="2" type="ORF">PSON_ATCC_30995.1.T0080471</name>
</gene>
<evidence type="ECO:0000313" key="3">
    <source>
        <dbReference type="Proteomes" id="UP000692954"/>
    </source>
</evidence>
<accession>A0A8S1KPG0</accession>